<protein>
    <submittedName>
        <fullName evidence="2">Uncharacterized protein</fullName>
    </submittedName>
</protein>
<dbReference type="PANTHER" id="PTHR36832:SF1">
    <property type="entry name" value="SLR1174 PROTEIN"/>
    <property type="match status" value="1"/>
</dbReference>
<dbReference type="PANTHER" id="PTHR36832">
    <property type="entry name" value="SLR1174 PROTEIN-RELATED"/>
    <property type="match status" value="1"/>
</dbReference>
<evidence type="ECO:0000256" key="1">
    <source>
        <dbReference type="SAM" id="Phobius"/>
    </source>
</evidence>
<keyword evidence="1" id="KW-1133">Transmembrane helix</keyword>
<gene>
    <name evidence="2" type="ORF">ENV67_07200</name>
</gene>
<feature type="transmembrane region" description="Helical" evidence="1">
    <location>
        <begin position="20"/>
        <end position="39"/>
    </location>
</feature>
<evidence type="ECO:0000313" key="2">
    <source>
        <dbReference type="EMBL" id="HGW92307.1"/>
    </source>
</evidence>
<comment type="caution">
    <text evidence="2">The sequence shown here is derived from an EMBL/GenBank/DDBJ whole genome shotgun (WGS) entry which is preliminary data.</text>
</comment>
<proteinExistence type="predicted"/>
<keyword evidence="1" id="KW-0812">Transmembrane</keyword>
<name>A0A7C4YHZ0_UNCW3</name>
<reference evidence="2" key="1">
    <citation type="journal article" date="2020" name="mSystems">
        <title>Genome- and Community-Level Interaction Insights into Carbon Utilization and Element Cycling Functions of Hydrothermarchaeota in Hydrothermal Sediment.</title>
        <authorList>
            <person name="Zhou Z."/>
            <person name="Liu Y."/>
            <person name="Xu W."/>
            <person name="Pan J."/>
            <person name="Luo Z.H."/>
            <person name="Li M."/>
        </authorList>
    </citation>
    <scope>NUCLEOTIDE SEQUENCE [LARGE SCALE GENOMIC DNA]</scope>
    <source>
        <strain evidence="2">SpSt-780</strain>
    </source>
</reference>
<dbReference type="Pfam" id="PF06182">
    <property type="entry name" value="ABC2_membrane_6"/>
    <property type="match status" value="1"/>
</dbReference>
<feature type="transmembrane region" description="Helical" evidence="1">
    <location>
        <begin position="223"/>
        <end position="245"/>
    </location>
</feature>
<dbReference type="EMBL" id="DTHG01000089">
    <property type="protein sequence ID" value="HGW92307.1"/>
    <property type="molecule type" value="Genomic_DNA"/>
</dbReference>
<feature type="transmembrane region" description="Helical" evidence="1">
    <location>
        <begin position="176"/>
        <end position="196"/>
    </location>
</feature>
<dbReference type="InterPro" id="IPR010390">
    <property type="entry name" value="ABC-2_transporter-like"/>
</dbReference>
<feature type="transmembrane region" description="Helical" evidence="1">
    <location>
        <begin position="141"/>
        <end position="164"/>
    </location>
</feature>
<accession>A0A7C4YHZ0</accession>
<sequence length="257" mass="30451">MRKYIKTMLIEIKLVFNYRFSVMWNSTMLVVPLLGYTFLFKKLFSQDFSFGDYELNTIFTYYFWALFLYTIVPAYAWSDMADNIESGSICYFLSKPYSFLLHYYFQILGASILWIILNFLPLIPFILFFHKLFIFPNLKDLLIGILFFIISYNLALIFGFILQLTTFYIGKPYGYFSIYGWIIGLLGGEIIPVDILPKFFNHLPFRFLYFIPSKGFMGKLENIHILILEGFLYIIIFGFILYLLWKNGLKKYTTFGG</sequence>
<organism evidence="2">
    <name type="scientific">candidate division WOR-3 bacterium</name>
    <dbReference type="NCBI Taxonomy" id="2052148"/>
    <lineage>
        <taxon>Bacteria</taxon>
        <taxon>Bacteria division WOR-3</taxon>
    </lineage>
</organism>
<feature type="transmembrane region" description="Helical" evidence="1">
    <location>
        <begin position="59"/>
        <end position="77"/>
    </location>
</feature>
<keyword evidence="1" id="KW-0472">Membrane</keyword>
<dbReference type="AlphaFoldDB" id="A0A7C4YHZ0"/>